<evidence type="ECO:0000313" key="2">
    <source>
        <dbReference type="Proteomes" id="UP001199525"/>
    </source>
</evidence>
<accession>A0ABS8I343</accession>
<name>A0ABS8I343_9NOSO</name>
<evidence type="ECO:0000313" key="1">
    <source>
        <dbReference type="EMBL" id="MCC5598593.1"/>
    </source>
</evidence>
<keyword evidence="2" id="KW-1185">Reference proteome</keyword>
<organism evidence="1 2">
    <name type="scientific">Nostoc favosum CHAB5714</name>
    <dbReference type="NCBI Taxonomy" id="2780399"/>
    <lineage>
        <taxon>Bacteria</taxon>
        <taxon>Bacillati</taxon>
        <taxon>Cyanobacteriota</taxon>
        <taxon>Cyanophyceae</taxon>
        <taxon>Nostocales</taxon>
        <taxon>Nostocaceae</taxon>
        <taxon>Nostoc</taxon>
        <taxon>Nostoc favosum</taxon>
    </lineage>
</organism>
<gene>
    <name evidence="1" type="ORF">LC586_05000</name>
</gene>
<dbReference type="RefSeq" id="WP_229483418.1">
    <property type="nucleotide sequence ID" value="NZ_JAIVFQ010000004.1"/>
</dbReference>
<protein>
    <submittedName>
        <fullName evidence="1">PEP-CTERM sorting domain-containing protein</fullName>
    </submittedName>
</protein>
<dbReference type="InterPro" id="IPR013424">
    <property type="entry name" value="Ice-binding_C"/>
</dbReference>
<dbReference type="EMBL" id="JAIVFQ010000004">
    <property type="protein sequence ID" value="MCC5598593.1"/>
    <property type="molecule type" value="Genomic_DNA"/>
</dbReference>
<dbReference type="Proteomes" id="UP001199525">
    <property type="component" value="Unassembled WGS sequence"/>
</dbReference>
<comment type="caution">
    <text evidence="1">The sequence shown here is derived from an EMBL/GenBank/DDBJ whole genome shotgun (WGS) entry which is preliminary data.</text>
</comment>
<proteinExistence type="predicted"/>
<sequence>MLDSKGALAVNIGYFTDFNESTIVPEAVIKQAGFTPVKITDISTFDLSSINTLFVNESSNDKLSSALLGRLGDITSWVKGGKSFIVHDRFVSNNIKDPQSNPFLIGASGTLVDRDFTNSADIDVIAPGNTLVTNGPNGIINNLTLDKGSSSSHGFALASTLPVGAEAILSVSSDSKKVAAFSYTLGSGVVYYSTIPLDYYLEGYPPNPPQKQLAKIYAPNVLAYVQAQRESVPEPASMLGLLVFGACGATSLLKRKQ</sequence>
<dbReference type="NCBIfam" id="TIGR02595">
    <property type="entry name" value="PEP_CTERM"/>
    <property type="match status" value="1"/>
</dbReference>
<reference evidence="1 2" key="1">
    <citation type="journal article" date="2021" name="Microorganisms">
        <title>Genome Evolution of Filamentous Cyanobacterium Nostoc Species: From Facultative Symbiosis to Free Living.</title>
        <authorList>
            <person name="Huo D."/>
            <person name="Li H."/>
            <person name="Cai F."/>
            <person name="Guo X."/>
            <person name="Qiao Z."/>
            <person name="Wang W."/>
            <person name="Yu G."/>
            <person name="Li R."/>
        </authorList>
    </citation>
    <scope>NUCLEOTIDE SEQUENCE [LARGE SCALE GENOMIC DNA]</scope>
    <source>
        <strain evidence="1 2">CHAB 5714</strain>
    </source>
</reference>